<comment type="cofactor">
    <cofactor evidence="2">
        <name>Mg(2+)</name>
        <dbReference type="ChEBI" id="CHEBI:18420"/>
    </cofactor>
</comment>
<dbReference type="Pfam" id="PF01150">
    <property type="entry name" value="GDA1_CD39"/>
    <property type="match status" value="1"/>
</dbReference>
<dbReference type="GO" id="GO:0005886">
    <property type="term" value="C:plasma membrane"/>
    <property type="evidence" value="ECO:0007669"/>
    <property type="project" value="UniProtKB-SubCell"/>
</dbReference>
<evidence type="ECO:0000313" key="25">
    <source>
        <dbReference type="Proteomes" id="UP001181693"/>
    </source>
</evidence>
<feature type="transmembrane region" description="Helical" evidence="23">
    <location>
        <begin position="9"/>
        <end position="31"/>
    </location>
</feature>
<evidence type="ECO:0000256" key="12">
    <source>
        <dbReference type="ARBA" id="ARBA00022840"/>
    </source>
</evidence>
<evidence type="ECO:0000256" key="2">
    <source>
        <dbReference type="ARBA" id="ARBA00001946"/>
    </source>
</evidence>
<evidence type="ECO:0000256" key="15">
    <source>
        <dbReference type="ARBA" id="ARBA00023136"/>
    </source>
</evidence>
<keyword evidence="13" id="KW-0460">Magnesium</keyword>
<evidence type="ECO:0000313" key="24">
    <source>
        <dbReference type="EMBL" id="DBA21295.1"/>
    </source>
</evidence>
<dbReference type="EMBL" id="DYDO01000007">
    <property type="protein sequence ID" value="DBA21295.1"/>
    <property type="molecule type" value="Genomic_DNA"/>
</dbReference>
<evidence type="ECO:0000256" key="8">
    <source>
        <dbReference type="ARBA" id="ARBA00022723"/>
    </source>
</evidence>
<evidence type="ECO:0000256" key="20">
    <source>
        <dbReference type="PIRSR" id="PIRSR600407-1"/>
    </source>
</evidence>
<evidence type="ECO:0000256" key="21">
    <source>
        <dbReference type="PIRSR" id="PIRSR600407-2"/>
    </source>
</evidence>
<feature type="active site" description="Proton acceptor" evidence="20">
    <location>
        <position position="169"/>
    </location>
</feature>
<reference evidence="24" key="1">
    <citation type="thesis" date="2020" institute="ProQuest LLC" country="789 East Eisenhower Parkway, Ann Arbor, MI, USA">
        <title>Comparative Genomics and Chromosome Evolution.</title>
        <authorList>
            <person name="Mudd A.B."/>
        </authorList>
    </citation>
    <scope>NUCLEOTIDE SEQUENCE</scope>
    <source>
        <strain evidence="24">1538</strain>
        <tissue evidence="24">Blood</tissue>
    </source>
</reference>
<evidence type="ECO:0000256" key="18">
    <source>
        <dbReference type="ARBA" id="ARBA00039598"/>
    </source>
</evidence>
<keyword evidence="8" id="KW-0479">Metal-binding</keyword>
<evidence type="ECO:0000256" key="3">
    <source>
        <dbReference type="ARBA" id="ARBA00004651"/>
    </source>
</evidence>
<evidence type="ECO:0000256" key="10">
    <source>
        <dbReference type="ARBA" id="ARBA00022801"/>
    </source>
</evidence>
<dbReference type="EC" id="3.6.1.5" evidence="5"/>
<gene>
    <name evidence="24" type="ORF">GDO54_017962</name>
</gene>
<keyword evidence="15 23" id="KW-0472">Membrane</keyword>
<dbReference type="InterPro" id="IPR000407">
    <property type="entry name" value="GDA1_CD39_NTPase"/>
</dbReference>
<keyword evidence="11" id="KW-0106">Calcium</keyword>
<keyword evidence="16" id="KW-1015">Disulfide bond</keyword>
<comment type="catalytic activity">
    <reaction evidence="19">
        <text>a ribonucleoside 5'-triphosphate + 2 H2O = a ribonucleoside 5'-phosphate + 2 phosphate + 2 H(+)</text>
        <dbReference type="Rhea" id="RHEA:36795"/>
        <dbReference type="ChEBI" id="CHEBI:15377"/>
        <dbReference type="ChEBI" id="CHEBI:15378"/>
        <dbReference type="ChEBI" id="CHEBI:43474"/>
        <dbReference type="ChEBI" id="CHEBI:58043"/>
        <dbReference type="ChEBI" id="CHEBI:61557"/>
        <dbReference type="EC" id="3.6.1.5"/>
    </reaction>
</comment>
<sequence>MQCRNHKGLAVGCLIVISAVSGVIALILILVDIKNMYQPSPNKYGLVFDAGSSHTSLYIYQWPAHKENDTGIVSQISMCEVPGSGLSSYADNPAQAGEVLKPCMDQALSIIPSQQHRETTVLLGATAGMRLLRLQNETQTQQIFDKVSKTLRLYPVHFQGARILDGTEEGSLGWITVNYLLGTFIQHSYINNWIHPQGVQMFGAMDLGGASTQITFHPSGDIQDKSTEMVFRLYGFDYTIYTHSYLCYGQDQALKRLLVHIIKKTSSRSVKHPCYPKGYTANITLSSVYNSPCVLTMPDDIGANVAVEGTGDPSECQMAIKNIFNFSACSTKSCSFNGIYQPPVEGEFYAFSAFYYTFNFLNLTYGQSLSMANSSIWNFCTREWNELTDSFPGESRKRLLDYCSSAMYILTLLVDGYKFDSRTWNNIRFAKQAGNADVGWTLGYMLNMTNRIPSEGPCLLKAHYYNLWVAAIFFIVLSVMAGLVAAPLHCYFRNACSGQGGWP</sequence>
<evidence type="ECO:0000256" key="6">
    <source>
        <dbReference type="ARBA" id="ARBA00022475"/>
    </source>
</evidence>
<evidence type="ECO:0000256" key="16">
    <source>
        <dbReference type="ARBA" id="ARBA00023157"/>
    </source>
</evidence>
<dbReference type="PROSITE" id="PS01238">
    <property type="entry name" value="GDA1_CD39_NTPASE"/>
    <property type="match status" value="1"/>
</dbReference>
<dbReference type="GO" id="GO:0046872">
    <property type="term" value="F:metal ion binding"/>
    <property type="evidence" value="ECO:0007669"/>
    <property type="project" value="UniProtKB-KW"/>
</dbReference>
<dbReference type="AlphaFoldDB" id="A0AAV3A197"/>
<evidence type="ECO:0000256" key="17">
    <source>
        <dbReference type="ARBA" id="ARBA00023180"/>
    </source>
</evidence>
<keyword evidence="25" id="KW-1185">Reference proteome</keyword>
<dbReference type="GO" id="GO:0009134">
    <property type="term" value="P:nucleoside diphosphate catabolic process"/>
    <property type="evidence" value="ECO:0007669"/>
    <property type="project" value="TreeGrafter"/>
</dbReference>
<evidence type="ECO:0000256" key="9">
    <source>
        <dbReference type="ARBA" id="ARBA00022741"/>
    </source>
</evidence>
<comment type="similarity">
    <text evidence="4 22">Belongs to the GDA1/CD39 NTPase family.</text>
</comment>
<comment type="subcellular location">
    <subcellularLocation>
        <location evidence="3">Cell membrane</location>
        <topology evidence="3">Multi-pass membrane protein</topology>
    </subcellularLocation>
</comment>
<evidence type="ECO:0000256" key="13">
    <source>
        <dbReference type="ARBA" id="ARBA00022842"/>
    </source>
</evidence>
<dbReference type="FunFam" id="3.30.420.40:FF:000068">
    <property type="entry name" value="Ectonucleoside triphosphate diphosphohydrolase 1"/>
    <property type="match status" value="1"/>
</dbReference>
<keyword evidence="9 21" id="KW-0547">Nucleotide-binding</keyword>
<keyword evidence="14 23" id="KW-1133">Transmembrane helix</keyword>
<dbReference type="FunFam" id="3.30.420.150:FF:000002">
    <property type="entry name" value="Ectonucleoside triphosphate diphosphohydrolase 1"/>
    <property type="match status" value="1"/>
</dbReference>
<evidence type="ECO:0000256" key="19">
    <source>
        <dbReference type="ARBA" id="ARBA00049175"/>
    </source>
</evidence>
<organism evidence="24 25">
    <name type="scientific">Pyxicephalus adspersus</name>
    <name type="common">African bullfrog</name>
    <dbReference type="NCBI Taxonomy" id="30357"/>
    <lineage>
        <taxon>Eukaryota</taxon>
        <taxon>Metazoa</taxon>
        <taxon>Chordata</taxon>
        <taxon>Craniata</taxon>
        <taxon>Vertebrata</taxon>
        <taxon>Euteleostomi</taxon>
        <taxon>Amphibia</taxon>
        <taxon>Batrachia</taxon>
        <taxon>Anura</taxon>
        <taxon>Neobatrachia</taxon>
        <taxon>Ranoidea</taxon>
        <taxon>Pyxicephalidae</taxon>
        <taxon>Pyxicephalinae</taxon>
        <taxon>Pyxicephalus</taxon>
    </lineage>
</organism>
<feature type="binding site" evidence="21">
    <location>
        <begin position="209"/>
        <end position="213"/>
    </location>
    <ligand>
        <name>ATP</name>
        <dbReference type="ChEBI" id="CHEBI:30616"/>
    </ligand>
</feature>
<feature type="transmembrane region" description="Helical" evidence="23">
    <location>
        <begin position="467"/>
        <end position="488"/>
    </location>
</feature>
<keyword evidence="12 21" id="KW-0067">ATP-binding</keyword>
<dbReference type="Proteomes" id="UP001181693">
    <property type="component" value="Unassembled WGS sequence"/>
</dbReference>
<keyword evidence="10 22" id="KW-0378">Hydrolase</keyword>
<evidence type="ECO:0000256" key="4">
    <source>
        <dbReference type="ARBA" id="ARBA00009283"/>
    </source>
</evidence>
<evidence type="ECO:0000256" key="1">
    <source>
        <dbReference type="ARBA" id="ARBA00001913"/>
    </source>
</evidence>
<evidence type="ECO:0000256" key="23">
    <source>
        <dbReference type="SAM" id="Phobius"/>
    </source>
</evidence>
<keyword evidence="6" id="KW-1003">Cell membrane</keyword>
<dbReference type="GO" id="GO:0004382">
    <property type="term" value="F:GDP phosphatase activity"/>
    <property type="evidence" value="ECO:0007669"/>
    <property type="project" value="TreeGrafter"/>
</dbReference>
<dbReference type="GO" id="GO:0004050">
    <property type="term" value="F:apyrase activity"/>
    <property type="evidence" value="ECO:0007669"/>
    <property type="project" value="UniProtKB-EC"/>
</dbReference>
<evidence type="ECO:0000256" key="11">
    <source>
        <dbReference type="ARBA" id="ARBA00022837"/>
    </source>
</evidence>
<dbReference type="PANTHER" id="PTHR11782:SF31">
    <property type="entry name" value="ECTONUCLEOSIDE TRIPHOSPHATE DIPHOSPHOHYDROLASE 8"/>
    <property type="match status" value="1"/>
</dbReference>
<dbReference type="Gene3D" id="3.30.420.40">
    <property type="match status" value="1"/>
</dbReference>
<dbReference type="Gene3D" id="3.30.420.150">
    <property type="entry name" value="Exopolyphosphatase. Domain 2"/>
    <property type="match status" value="1"/>
</dbReference>
<proteinExistence type="inferred from homology"/>
<dbReference type="GO" id="GO:0045134">
    <property type="term" value="F:UDP phosphatase activity"/>
    <property type="evidence" value="ECO:0007669"/>
    <property type="project" value="TreeGrafter"/>
</dbReference>
<evidence type="ECO:0000256" key="5">
    <source>
        <dbReference type="ARBA" id="ARBA00012148"/>
    </source>
</evidence>
<dbReference type="GO" id="GO:0005524">
    <property type="term" value="F:ATP binding"/>
    <property type="evidence" value="ECO:0007669"/>
    <property type="project" value="UniProtKB-KW"/>
</dbReference>
<comment type="cofactor">
    <cofactor evidence="1">
        <name>Ca(2+)</name>
        <dbReference type="ChEBI" id="CHEBI:29108"/>
    </cofactor>
</comment>
<dbReference type="GO" id="GO:0017111">
    <property type="term" value="F:ribonucleoside triphosphate phosphatase activity"/>
    <property type="evidence" value="ECO:0007669"/>
    <property type="project" value="TreeGrafter"/>
</dbReference>
<evidence type="ECO:0000256" key="14">
    <source>
        <dbReference type="ARBA" id="ARBA00022989"/>
    </source>
</evidence>
<dbReference type="PANTHER" id="PTHR11782">
    <property type="entry name" value="ADENOSINE/GUANOSINE DIPHOSPHATASE"/>
    <property type="match status" value="1"/>
</dbReference>
<accession>A0AAV3A197</accession>
<protein>
    <recommendedName>
        <fullName evidence="18">Ectonucleoside triphosphate diphosphohydrolase 8</fullName>
        <ecNumber evidence="5">3.6.1.5</ecNumber>
    </recommendedName>
</protein>
<name>A0AAV3A197_PYXAD</name>
<evidence type="ECO:0000256" key="7">
    <source>
        <dbReference type="ARBA" id="ARBA00022692"/>
    </source>
</evidence>
<comment type="caution">
    <text evidence="24">The sequence shown here is derived from an EMBL/GenBank/DDBJ whole genome shotgun (WGS) entry which is preliminary data.</text>
</comment>
<keyword evidence="17" id="KW-0325">Glycoprotein</keyword>
<evidence type="ECO:0000256" key="22">
    <source>
        <dbReference type="RuleBase" id="RU003833"/>
    </source>
</evidence>
<keyword evidence="7 23" id="KW-0812">Transmembrane</keyword>